<keyword evidence="5 8" id="KW-0812">Transmembrane</keyword>
<name>A0A2N7U1U4_9GAMM</name>
<feature type="transmembrane region" description="Helical" evidence="8">
    <location>
        <begin position="18"/>
        <end position="38"/>
    </location>
</feature>
<feature type="transmembrane region" description="Helical" evidence="8">
    <location>
        <begin position="171"/>
        <end position="189"/>
    </location>
</feature>
<feature type="transmembrane region" description="Helical" evidence="8">
    <location>
        <begin position="58"/>
        <end position="85"/>
    </location>
</feature>
<dbReference type="RefSeq" id="WP_102654027.1">
    <property type="nucleotide sequence ID" value="NZ_PNRF01000028.1"/>
</dbReference>
<evidence type="ECO:0000256" key="8">
    <source>
        <dbReference type="SAM" id="Phobius"/>
    </source>
</evidence>
<proteinExistence type="inferred from homology"/>
<evidence type="ECO:0000256" key="4">
    <source>
        <dbReference type="ARBA" id="ARBA00022475"/>
    </source>
</evidence>
<dbReference type="OrthoDB" id="3181706at2"/>
<dbReference type="InterPro" id="IPR011606">
    <property type="entry name" value="Brnchd-chn_aa_trnsp_permease"/>
</dbReference>
<feature type="transmembrane region" description="Helical" evidence="8">
    <location>
        <begin position="209"/>
        <end position="229"/>
    </location>
</feature>
<evidence type="ECO:0000256" key="2">
    <source>
        <dbReference type="ARBA" id="ARBA00010735"/>
    </source>
</evidence>
<evidence type="ECO:0000256" key="1">
    <source>
        <dbReference type="ARBA" id="ARBA00004651"/>
    </source>
</evidence>
<feature type="transmembrane region" description="Helical" evidence="8">
    <location>
        <begin position="137"/>
        <end position="159"/>
    </location>
</feature>
<protein>
    <submittedName>
        <fullName evidence="9">Branched-chain amino acid ABC transporter permease</fullName>
    </submittedName>
</protein>
<dbReference type="AlphaFoldDB" id="A0A2N7U1U4"/>
<comment type="caution">
    <text evidence="9">The sequence shown here is derived from an EMBL/GenBank/DDBJ whole genome shotgun (WGS) entry which is preliminary data.</text>
</comment>
<gene>
    <name evidence="9" type="ORF">C1H69_14155</name>
</gene>
<evidence type="ECO:0000256" key="7">
    <source>
        <dbReference type="ARBA" id="ARBA00023136"/>
    </source>
</evidence>
<keyword evidence="3" id="KW-0813">Transport</keyword>
<sequence length="243" mass="26139">MSCLPASRLRELFDGVRLIFPLLLGTIPFAILYGSLAIDAGLTPAQAQGMSLLVFAGAAQFVAVTLLTGGASAAVLLSTTLVINLRHLLYSAALQPHVRHLRSRWRMLLAFWLTDEAFAVAQQRYARVDASPYKHWFFMGAAMAMYLNWQAFTLAGILFGQRVPNLADWGLDFAMLATFIGIVVPMLRNRPSLAAALVAGSVSLACQELPYQLGLLVAALAGIASAVLLERHGGQRLSGEGAQ</sequence>
<evidence type="ECO:0000256" key="6">
    <source>
        <dbReference type="ARBA" id="ARBA00022989"/>
    </source>
</evidence>
<evidence type="ECO:0000256" key="5">
    <source>
        <dbReference type="ARBA" id="ARBA00022692"/>
    </source>
</evidence>
<dbReference type="Pfam" id="PF03591">
    <property type="entry name" value="AzlC"/>
    <property type="match status" value="1"/>
</dbReference>
<dbReference type="EMBL" id="PNRF01000028">
    <property type="protein sequence ID" value="PMR74390.1"/>
    <property type="molecule type" value="Genomic_DNA"/>
</dbReference>
<dbReference type="PANTHER" id="PTHR34979:SF1">
    <property type="entry name" value="INNER MEMBRANE PROTEIN YGAZ"/>
    <property type="match status" value="1"/>
</dbReference>
<comment type="similarity">
    <text evidence="2">Belongs to the AzlC family.</text>
</comment>
<keyword evidence="4" id="KW-1003">Cell membrane</keyword>
<keyword evidence="7 8" id="KW-0472">Membrane</keyword>
<evidence type="ECO:0000313" key="9">
    <source>
        <dbReference type="EMBL" id="PMR74390.1"/>
    </source>
</evidence>
<keyword evidence="10" id="KW-1185">Reference proteome</keyword>
<comment type="subcellular location">
    <subcellularLocation>
        <location evidence="1">Cell membrane</location>
        <topology evidence="1">Multi-pass membrane protein</topology>
    </subcellularLocation>
</comment>
<accession>A0A2N7U1U4</accession>
<dbReference type="GO" id="GO:0005886">
    <property type="term" value="C:plasma membrane"/>
    <property type="evidence" value="ECO:0007669"/>
    <property type="project" value="UniProtKB-SubCell"/>
</dbReference>
<keyword evidence="6 8" id="KW-1133">Transmembrane helix</keyword>
<dbReference type="PANTHER" id="PTHR34979">
    <property type="entry name" value="INNER MEMBRANE PROTEIN YGAZ"/>
    <property type="match status" value="1"/>
</dbReference>
<dbReference type="Proteomes" id="UP000235803">
    <property type="component" value="Unassembled WGS sequence"/>
</dbReference>
<evidence type="ECO:0000256" key="3">
    <source>
        <dbReference type="ARBA" id="ARBA00022448"/>
    </source>
</evidence>
<reference evidence="9 10" key="1">
    <citation type="submission" date="2018-01" db="EMBL/GenBank/DDBJ databases">
        <title>Halomonas endophytica sp. nov., isolated from storage liquid in the stems of Populus euphratica.</title>
        <authorList>
            <person name="Chen C."/>
        </authorList>
    </citation>
    <scope>NUCLEOTIDE SEQUENCE [LARGE SCALE GENOMIC DNA]</scope>
    <source>
        <strain evidence="9 10">MC28</strain>
    </source>
</reference>
<evidence type="ECO:0000313" key="10">
    <source>
        <dbReference type="Proteomes" id="UP000235803"/>
    </source>
</evidence>
<dbReference type="GO" id="GO:1903785">
    <property type="term" value="P:L-valine transmembrane transport"/>
    <property type="evidence" value="ECO:0007669"/>
    <property type="project" value="TreeGrafter"/>
</dbReference>
<organism evidence="9 10">
    <name type="scientific">Billgrantia endophytica</name>
    <dbReference type="NCBI Taxonomy" id="2033802"/>
    <lineage>
        <taxon>Bacteria</taxon>
        <taxon>Pseudomonadati</taxon>
        <taxon>Pseudomonadota</taxon>
        <taxon>Gammaproteobacteria</taxon>
        <taxon>Oceanospirillales</taxon>
        <taxon>Halomonadaceae</taxon>
        <taxon>Billgrantia</taxon>
    </lineage>
</organism>